<feature type="signal peptide" evidence="1">
    <location>
        <begin position="1"/>
        <end position="21"/>
    </location>
</feature>
<evidence type="ECO:0008006" key="4">
    <source>
        <dbReference type="Google" id="ProtNLM"/>
    </source>
</evidence>
<name>A0A853IAC5_9GAMM</name>
<dbReference type="Proteomes" id="UP000569732">
    <property type="component" value="Unassembled WGS sequence"/>
</dbReference>
<protein>
    <recommendedName>
        <fullName evidence="4">DUF3828 domain-containing protein</fullName>
    </recommendedName>
</protein>
<dbReference type="RefSeq" id="WP_180572164.1">
    <property type="nucleotide sequence ID" value="NZ_JACCKB010000374.1"/>
</dbReference>
<reference evidence="2 3" key="1">
    <citation type="submission" date="2020-07" db="EMBL/GenBank/DDBJ databases">
        <title>Endozoicomonas sp. nov., isolated from sediment.</title>
        <authorList>
            <person name="Gu T."/>
        </authorList>
    </citation>
    <scope>NUCLEOTIDE SEQUENCE [LARGE SCALE GENOMIC DNA]</scope>
    <source>
        <strain evidence="2 3">SM1973</strain>
    </source>
</reference>
<sequence length="166" mass="18573">MKKQAISIALMTLLFGCTASAPSLNAFINDFYDSNLVTTFGILEDDAVKAYVSDDLRVLFSKAREVQDTFATKHPDLKPRLVDTLLFTSVPHDQPTKRTIQDIKEVNGIYKVTVSFDAIEGNDRCADKLFISSNDDLFEIADIELGCYESKKLSTLLSESIKDHQK</sequence>
<accession>A0A853IAC5</accession>
<dbReference type="AlphaFoldDB" id="A0A853IAC5"/>
<feature type="chain" id="PRO_5032447082" description="DUF3828 domain-containing protein" evidence="1">
    <location>
        <begin position="22"/>
        <end position="166"/>
    </location>
</feature>
<keyword evidence="3" id="KW-1185">Reference proteome</keyword>
<organism evidence="2 3">
    <name type="scientific">Spartinivicinus marinus</name>
    <dbReference type="NCBI Taxonomy" id="2994442"/>
    <lineage>
        <taxon>Bacteria</taxon>
        <taxon>Pseudomonadati</taxon>
        <taxon>Pseudomonadota</taxon>
        <taxon>Gammaproteobacteria</taxon>
        <taxon>Oceanospirillales</taxon>
        <taxon>Zooshikellaceae</taxon>
        <taxon>Spartinivicinus</taxon>
    </lineage>
</organism>
<evidence type="ECO:0000256" key="1">
    <source>
        <dbReference type="SAM" id="SignalP"/>
    </source>
</evidence>
<comment type="caution">
    <text evidence="2">The sequence shown here is derived from an EMBL/GenBank/DDBJ whole genome shotgun (WGS) entry which is preliminary data.</text>
</comment>
<dbReference type="EMBL" id="JACCKB010000374">
    <property type="protein sequence ID" value="NYZ70263.1"/>
    <property type="molecule type" value="Genomic_DNA"/>
</dbReference>
<dbReference type="PROSITE" id="PS51257">
    <property type="entry name" value="PROKAR_LIPOPROTEIN"/>
    <property type="match status" value="1"/>
</dbReference>
<gene>
    <name evidence="2" type="ORF">H0A36_30075</name>
</gene>
<evidence type="ECO:0000313" key="2">
    <source>
        <dbReference type="EMBL" id="NYZ70263.1"/>
    </source>
</evidence>
<evidence type="ECO:0000313" key="3">
    <source>
        <dbReference type="Proteomes" id="UP000569732"/>
    </source>
</evidence>
<proteinExistence type="predicted"/>
<keyword evidence="1" id="KW-0732">Signal</keyword>